<dbReference type="InterPro" id="IPR025997">
    <property type="entry name" value="SBP_2_dom"/>
</dbReference>
<feature type="domain" description="Periplasmic binding protein" evidence="4">
    <location>
        <begin position="57"/>
        <end position="312"/>
    </location>
</feature>
<evidence type="ECO:0000256" key="3">
    <source>
        <dbReference type="SAM" id="SignalP"/>
    </source>
</evidence>
<organism evidence="5 6">
    <name type="scientific">Salibacterium lacus</name>
    <dbReference type="NCBI Taxonomy" id="1898109"/>
    <lineage>
        <taxon>Bacteria</taxon>
        <taxon>Bacillati</taxon>
        <taxon>Bacillota</taxon>
        <taxon>Bacilli</taxon>
        <taxon>Bacillales</taxon>
        <taxon>Bacillaceae</taxon>
    </lineage>
</organism>
<dbReference type="PROSITE" id="PS51257">
    <property type="entry name" value="PROKAR_LIPOPROTEIN"/>
    <property type="match status" value="1"/>
</dbReference>
<dbReference type="EMBL" id="JBHUML010000003">
    <property type="protein sequence ID" value="MFD2706276.1"/>
    <property type="molecule type" value="Genomic_DNA"/>
</dbReference>
<feature type="signal peptide" evidence="3">
    <location>
        <begin position="1"/>
        <end position="27"/>
    </location>
</feature>
<evidence type="ECO:0000256" key="1">
    <source>
        <dbReference type="ARBA" id="ARBA00004196"/>
    </source>
</evidence>
<gene>
    <name evidence="5" type="ORF">ACFSUB_12440</name>
</gene>
<keyword evidence="6" id="KW-1185">Reference proteome</keyword>
<proteinExistence type="predicted"/>
<keyword evidence="2 3" id="KW-0732">Signal</keyword>
<feature type="chain" id="PRO_5045340442" evidence="3">
    <location>
        <begin position="28"/>
        <end position="359"/>
    </location>
</feature>
<comment type="caution">
    <text evidence="5">The sequence shown here is derived from an EMBL/GenBank/DDBJ whole genome shotgun (WGS) entry which is preliminary data.</text>
</comment>
<dbReference type="InterPro" id="IPR050555">
    <property type="entry name" value="Bact_Solute-Bind_Prot2"/>
</dbReference>
<evidence type="ECO:0000313" key="5">
    <source>
        <dbReference type="EMBL" id="MFD2706276.1"/>
    </source>
</evidence>
<comment type="subcellular location">
    <subcellularLocation>
        <location evidence="1">Cell envelope</location>
    </subcellularLocation>
</comment>
<evidence type="ECO:0000256" key="2">
    <source>
        <dbReference type="ARBA" id="ARBA00022729"/>
    </source>
</evidence>
<protein>
    <submittedName>
        <fullName evidence="5">Sugar ABC transporter substrate-binding protein</fullName>
    </submittedName>
</protein>
<dbReference type="PANTHER" id="PTHR30036:SF1">
    <property type="entry name" value="D-XYLOSE-BINDING PERIPLASMIC PROTEIN"/>
    <property type="match status" value="1"/>
</dbReference>
<dbReference type="RefSeq" id="WP_380713576.1">
    <property type="nucleotide sequence ID" value="NZ_JBHUML010000003.1"/>
</dbReference>
<dbReference type="PANTHER" id="PTHR30036">
    <property type="entry name" value="D-XYLOSE-BINDING PERIPLASMIC PROTEIN"/>
    <property type="match status" value="1"/>
</dbReference>
<dbReference type="SUPFAM" id="SSF53822">
    <property type="entry name" value="Periplasmic binding protein-like I"/>
    <property type="match status" value="1"/>
</dbReference>
<dbReference type="Gene3D" id="3.40.50.2300">
    <property type="match status" value="2"/>
</dbReference>
<sequence>MKMFGKTIFWITVLMLLVIMAACSGGASTDSADSSEGGTAEAAEQKLRSNQEDPYVGFALDTLREDRWYRDKDAFEAAVEDQGGQVKTLAANGNQDIQIQQARLLINEGVDVLVVVPTEAEGASEIVSMAHDAGVKVLSYDRLIRGADVDHYVSFDNEKVGELQAEAILSQAGEGTFAYVGGAESDNNAVLFREGAMNVLQPHIESGDIELVYDSYTEGWDPVKARENLSSFLASNDVSLDAVVAANDGTAGGVIEALGNQAGEVPVSGQDAEVEAVQRIVEGTQTMTVYKSMEDLAGKAAELALSMAEGEEIPAETTIDNGKGDIASTLLEPLTVTEDNIEETLIDDGYLTESEIYGN</sequence>
<dbReference type="Pfam" id="PF13407">
    <property type="entry name" value="Peripla_BP_4"/>
    <property type="match status" value="1"/>
</dbReference>
<reference evidence="6" key="1">
    <citation type="journal article" date="2019" name="Int. J. Syst. Evol. Microbiol.">
        <title>The Global Catalogue of Microorganisms (GCM) 10K type strain sequencing project: providing services to taxonomists for standard genome sequencing and annotation.</title>
        <authorList>
            <consortium name="The Broad Institute Genomics Platform"/>
            <consortium name="The Broad Institute Genome Sequencing Center for Infectious Disease"/>
            <person name="Wu L."/>
            <person name="Ma J."/>
        </authorList>
    </citation>
    <scope>NUCLEOTIDE SEQUENCE [LARGE SCALE GENOMIC DNA]</scope>
    <source>
        <strain evidence="6">KCTC 33792</strain>
    </source>
</reference>
<evidence type="ECO:0000313" key="6">
    <source>
        <dbReference type="Proteomes" id="UP001597520"/>
    </source>
</evidence>
<dbReference type="InterPro" id="IPR028082">
    <property type="entry name" value="Peripla_BP_I"/>
</dbReference>
<dbReference type="Proteomes" id="UP001597520">
    <property type="component" value="Unassembled WGS sequence"/>
</dbReference>
<accession>A0ABW5T399</accession>
<evidence type="ECO:0000259" key="4">
    <source>
        <dbReference type="Pfam" id="PF13407"/>
    </source>
</evidence>
<name>A0ABW5T399_9BACI</name>